<evidence type="ECO:0000313" key="3">
    <source>
        <dbReference type="Proteomes" id="UP000028725"/>
    </source>
</evidence>
<gene>
    <name evidence="2" type="ORF">DB31_2490</name>
</gene>
<organism evidence="2 3">
    <name type="scientific">Hyalangium minutum</name>
    <dbReference type="NCBI Taxonomy" id="394096"/>
    <lineage>
        <taxon>Bacteria</taxon>
        <taxon>Pseudomonadati</taxon>
        <taxon>Myxococcota</taxon>
        <taxon>Myxococcia</taxon>
        <taxon>Myxococcales</taxon>
        <taxon>Cystobacterineae</taxon>
        <taxon>Archangiaceae</taxon>
        <taxon>Hyalangium</taxon>
    </lineage>
</organism>
<name>A0A085W7Q9_9BACT</name>
<sequence>MKTLLLTALLAVLSVSTSAQAQAAQASDARAAKAARALQELPDIVTKDNHRALGFESAEEARAGKLGDAIPVFMIRLDALQQYRGEDPGRLLTDVQRAVYPVEVEGQVRTTVELQSVNGRWEVARMGGAQKIRAMDKQRRSTMKARSLRGSDFFEVRIPALNLSFLGHHDEDGLRLTPLADDASLKLQAGRAVLASELLTQLVPLAQATPSDMP</sequence>
<keyword evidence="1" id="KW-0732">Signal</keyword>
<evidence type="ECO:0000313" key="2">
    <source>
        <dbReference type="EMBL" id="KFE63722.1"/>
    </source>
</evidence>
<comment type="caution">
    <text evidence="2">The sequence shown here is derived from an EMBL/GenBank/DDBJ whole genome shotgun (WGS) entry which is preliminary data.</text>
</comment>
<keyword evidence="3" id="KW-1185">Reference proteome</keyword>
<dbReference type="EMBL" id="JMCB01000016">
    <property type="protein sequence ID" value="KFE63722.1"/>
    <property type="molecule type" value="Genomic_DNA"/>
</dbReference>
<dbReference type="OrthoDB" id="8748020at2"/>
<evidence type="ECO:0008006" key="4">
    <source>
        <dbReference type="Google" id="ProtNLM"/>
    </source>
</evidence>
<reference evidence="2 3" key="1">
    <citation type="submission" date="2014-04" db="EMBL/GenBank/DDBJ databases">
        <title>Genome assembly of Hyalangium minutum DSM 14724.</title>
        <authorList>
            <person name="Sharma G."/>
            <person name="Subramanian S."/>
        </authorList>
    </citation>
    <scope>NUCLEOTIDE SEQUENCE [LARGE SCALE GENOMIC DNA]</scope>
    <source>
        <strain evidence="2 3">DSM 14724</strain>
    </source>
</reference>
<protein>
    <recommendedName>
        <fullName evidence="4">Lipoprotein</fullName>
    </recommendedName>
</protein>
<accession>A0A085W7Q9</accession>
<feature type="chain" id="PRO_5001799315" description="Lipoprotein" evidence="1">
    <location>
        <begin position="22"/>
        <end position="214"/>
    </location>
</feature>
<dbReference type="STRING" id="394096.DB31_2490"/>
<dbReference type="RefSeq" id="WP_044195486.1">
    <property type="nucleotide sequence ID" value="NZ_JMCB01000016.1"/>
</dbReference>
<evidence type="ECO:0000256" key="1">
    <source>
        <dbReference type="SAM" id="SignalP"/>
    </source>
</evidence>
<proteinExistence type="predicted"/>
<dbReference type="Proteomes" id="UP000028725">
    <property type="component" value="Unassembled WGS sequence"/>
</dbReference>
<feature type="signal peptide" evidence="1">
    <location>
        <begin position="1"/>
        <end position="21"/>
    </location>
</feature>
<dbReference type="AlphaFoldDB" id="A0A085W7Q9"/>
<dbReference type="PATRIC" id="fig|394096.3.peg.6823"/>